<keyword evidence="2" id="KW-1185">Reference proteome</keyword>
<reference evidence="1 2" key="1">
    <citation type="submission" date="2020-10" db="EMBL/GenBank/DDBJ databases">
        <title>Identification of Nocardia species via Next-generation sequencing and recognition of intraspecies genetic diversity.</title>
        <authorList>
            <person name="Li P."/>
            <person name="Li P."/>
            <person name="Lu B."/>
        </authorList>
    </citation>
    <scope>NUCLEOTIDE SEQUENCE [LARGE SCALE GENOMIC DNA]</scope>
    <source>
        <strain evidence="1 2">BJ06-0143</strain>
    </source>
</reference>
<protein>
    <submittedName>
        <fullName evidence="1">DUF2993 domain-containing protein</fullName>
    </submittedName>
</protein>
<sequence>MTTKPPVTARVSRRTLVIALAVVATLLVTALVGAELYARQRISSCIADQFEQEMGSTIDVDFGAKPLLITWIDGKVSSVTIDSQGDKFGPAVGMDVHATFEDLEMNEDGSGTVGSSSADVTWSEEGISETLGGLVSGVDASASSDTITLDVLGGLAQLEVRPQVTGGAVDVQTMSAELLGIGLPTDLVAGIVDVFTQSLQSYPMGLKATDIDVTDDGIDVTLAGGRTELPSTGQGDVRC</sequence>
<evidence type="ECO:0000313" key="2">
    <source>
        <dbReference type="Proteomes" id="UP000707731"/>
    </source>
</evidence>
<organism evidence="1 2">
    <name type="scientific">Nocardia higoensis</name>
    <dbReference type="NCBI Taxonomy" id="228599"/>
    <lineage>
        <taxon>Bacteria</taxon>
        <taxon>Bacillati</taxon>
        <taxon>Actinomycetota</taxon>
        <taxon>Actinomycetes</taxon>
        <taxon>Mycobacteriales</taxon>
        <taxon>Nocardiaceae</taxon>
        <taxon>Nocardia</taxon>
    </lineage>
</organism>
<gene>
    <name evidence="1" type="ORF">IU449_23560</name>
</gene>
<name>A0ABS0DG93_9NOCA</name>
<dbReference type="Pfam" id="PF11209">
    <property type="entry name" value="LmeA"/>
    <property type="match status" value="1"/>
</dbReference>
<proteinExistence type="predicted"/>
<dbReference type="InterPro" id="IPR021373">
    <property type="entry name" value="DUF2993"/>
</dbReference>
<accession>A0ABS0DG93</accession>
<dbReference type="EMBL" id="JADLQN010000005">
    <property type="protein sequence ID" value="MBF6357489.1"/>
    <property type="molecule type" value="Genomic_DNA"/>
</dbReference>
<evidence type="ECO:0000313" key="1">
    <source>
        <dbReference type="EMBL" id="MBF6357489.1"/>
    </source>
</evidence>
<dbReference type="RefSeq" id="WP_195004323.1">
    <property type="nucleotide sequence ID" value="NZ_JADLQN010000005.1"/>
</dbReference>
<comment type="caution">
    <text evidence="1">The sequence shown here is derived from an EMBL/GenBank/DDBJ whole genome shotgun (WGS) entry which is preliminary data.</text>
</comment>
<dbReference type="Proteomes" id="UP000707731">
    <property type="component" value="Unassembled WGS sequence"/>
</dbReference>